<gene>
    <name evidence="1" type="ORF">GTQ38_05030</name>
</gene>
<name>A0A6L9E9M9_9FLAO</name>
<comment type="caution">
    <text evidence="1">The sequence shown here is derived from an EMBL/GenBank/DDBJ whole genome shotgun (WGS) entry which is preliminary data.</text>
</comment>
<evidence type="ECO:0008006" key="3">
    <source>
        <dbReference type="Google" id="ProtNLM"/>
    </source>
</evidence>
<dbReference type="Proteomes" id="UP000475249">
    <property type="component" value="Unassembled WGS sequence"/>
</dbReference>
<dbReference type="RefSeq" id="WP_161434387.1">
    <property type="nucleotide sequence ID" value="NZ_WXYO01000002.1"/>
</dbReference>
<accession>A0A6L9E9M9</accession>
<evidence type="ECO:0000313" key="1">
    <source>
        <dbReference type="EMBL" id="NAS11353.1"/>
    </source>
</evidence>
<evidence type="ECO:0000313" key="2">
    <source>
        <dbReference type="Proteomes" id="UP000475249"/>
    </source>
</evidence>
<proteinExistence type="predicted"/>
<dbReference type="PROSITE" id="PS51257">
    <property type="entry name" value="PROKAR_LIPOPROTEIN"/>
    <property type="match status" value="1"/>
</dbReference>
<keyword evidence="2" id="KW-1185">Reference proteome</keyword>
<dbReference type="EMBL" id="WXYO01000002">
    <property type="protein sequence ID" value="NAS11353.1"/>
    <property type="molecule type" value="Genomic_DNA"/>
</dbReference>
<dbReference type="AlphaFoldDB" id="A0A6L9E9M9"/>
<protein>
    <recommendedName>
        <fullName evidence="3">Lipoprotein</fullName>
    </recommendedName>
</protein>
<organism evidence="1 2">
    <name type="scientific">Poritiphilus flavus</name>
    <dbReference type="NCBI Taxonomy" id="2697053"/>
    <lineage>
        <taxon>Bacteria</taxon>
        <taxon>Pseudomonadati</taxon>
        <taxon>Bacteroidota</taxon>
        <taxon>Flavobacteriia</taxon>
        <taxon>Flavobacteriales</taxon>
        <taxon>Flavobacteriaceae</taxon>
        <taxon>Poritiphilus</taxon>
    </lineage>
</organism>
<sequence length="170" mass="18341">MRRILGLVGFLTLFACNDGDLQIETIDFDSASVQFCESAADINTSILFKINTSEALILELQNGILQNEASEGAISSSVPSQSQLSYRIFSDNVTTGYFCDDIPPTTPTVIEEIAAQGGEVFVTTVQSATDTTIYEHTIELSGISLVNDNGERITDLSINNFGTITTQLSN</sequence>
<reference evidence="1 2" key="1">
    <citation type="submission" date="2020-01" db="EMBL/GenBank/DDBJ databases">
        <title>Bacteria diversity of Porities sp.</title>
        <authorList>
            <person name="Wang G."/>
        </authorList>
    </citation>
    <scope>NUCLEOTIDE SEQUENCE [LARGE SCALE GENOMIC DNA]</scope>
    <source>
        <strain evidence="1 2">R33</strain>
    </source>
</reference>